<evidence type="ECO:0000313" key="7">
    <source>
        <dbReference type="EMBL" id="TIA85972.1"/>
    </source>
</evidence>
<organism evidence="7 8">
    <name type="scientific">Wallemia hederae</name>
    <dbReference type="NCBI Taxonomy" id="1540922"/>
    <lineage>
        <taxon>Eukaryota</taxon>
        <taxon>Fungi</taxon>
        <taxon>Dikarya</taxon>
        <taxon>Basidiomycota</taxon>
        <taxon>Wallemiomycotina</taxon>
        <taxon>Wallemiomycetes</taxon>
        <taxon>Wallemiales</taxon>
        <taxon>Wallemiaceae</taxon>
        <taxon>Wallemia</taxon>
    </lineage>
</organism>
<reference evidence="7 8" key="1">
    <citation type="submission" date="2019-03" db="EMBL/GenBank/DDBJ databases">
        <title>Sequencing 23 genomes of Wallemia ichthyophaga.</title>
        <authorList>
            <person name="Gostincar C."/>
        </authorList>
    </citation>
    <scope>NUCLEOTIDE SEQUENCE [LARGE SCALE GENOMIC DNA]</scope>
    <source>
        <strain evidence="7 8">EXF-5753</strain>
    </source>
</reference>
<dbReference type="InterPro" id="IPR024318">
    <property type="entry name" value="Nro1/ETT1"/>
</dbReference>
<keyword evidence="3" id="KW-0805">Transcription regulation</keyword>
<sequence length="393" mass="42316">MPPKRPAGLGAASKAKKNKQEDGNNGGPSQVQPPAAAAAAAQTQEEDEDEDEWEDLLELWDKCVESLQISLIEEIGSEPASSAPLLRGVLHETSRLGDVYGSDISGFMTEAEDGKKTQVSLPHFRLILASAMLELGILISASSHLDEAKSLAAAGEPKTGTPFFSRAYSITQTIDEGAFSKDSELVAGRAAAEYLKERLESVPEDDADDELKHESSDQLMSLAIESLMKGGLDEKAESAGRSPALLLSVGSLLAALEEEMLDLSKPSTAVIAFSNALKATDSTQLKFESLVGRARVLVSRGSYVIDKMFDEEDDSGKKEVEPYAEDVTKGLREAVSNLEDAQNMTDDLEVGEQEAEELTSLHKEAMIILANLLPEGKEQEELFNKAGVEEDDE</sequence>
<accession>A0A4T0FCW5</accession>
<feature type="region of interest" description="Disordered" evidence="6">
    <location>
        <begin position="1"/>
        <end position="51"/>
    </location>
</feature>
<evidence type="ECO:0000256" key="2">
    <source>
        <dbReference type="ARBA" id="ARBA00007273"/>
    </source>
</evidence>
<evidence type="ECO:0000256" key="5">
    <source>
        <dbReference type="ARBA" id="ARBA00023242"/>
    </source>
</evidence>
<proteinExistence type="inferred from homology"/>
<dbReference type="Proteomes" id="UP000310189">
    <property type="component" value="Unassembled WGS sequence"/>
</dbReference>
<evidence type="ECO:0000256" key="4">
    <source>
        <dbReference type="ARBA" id="ARBA00023163"/>
    </source>
</evidence>
<dbReference type="GO" id="GO:0005634">
    <property type="term" value="C:nucleus"/>
    <property type="evidence" value="ECO:0007669"/>
    <property type="project" value="UniProtKB-SubCell"/>
</dbReference>
<dbReference type="PANTHER" id="PTHR28290:SF1">
    <property type="entry name" value="ENHANCER OF TRANSLATION TERMINATION 1"/>
    <property type="match status" value="1"/>
</dbReference>
<dbReference type="GO" id="GO:2000640">
    <property type="term" value="P:positive regulation of SREBP signaling pathway"/>
    <property type="evidence" value="ECO:0007669"/>
    <property type="project" value="TreeGrafter"/>
</dbReference>
<comment type="subcellular location">
    <subcellularLocation>
        <location evidence="1">Nucleus</location>
    </subcellularLocation>
</comment>
<protein>
    <recommendedName>
        <fullName evidence="9">Enhancer of translation termination 1</fullName>
    </recommendedName>
</protein>
<dbReference type="EMBL" id="SPNW01000092">
    <property type="protein sequence ID" value="TIA85972.1"/>
    <property type="molecule type" value="Genomic_DNA"/>
</dbReference>
<comment type="similarity">
    <text evidence="2">Belongs to the ETT1 family.</text>
</comment>
<dbReference type="PANTHER" id="PTHR28290">
    <property type="entry name" value="ENHANCER OF TRANSLATION TERMINATION 1"/>
    <property type="match status" value="1"/>
</dbReference>
<name>A0A4T0FCW5_9BASI</name>
<keyword evidence="4" id="KW-0804">Transcription</keyword>
<evidence type="ECO:0000313" key="8">
    <source>
        <dbReference type="Proteomes" id="UP000310189"/>
    </source>
</evidence>
<dbReference type="OrthoDB" id="3204217at2759"/>
<comment type="caution">
    <text evidence="7">The sequence shown here is derived from an EMBL/GenBank/DDBJ whole genome shotgun (WGS) entry which is preliminary data.</text>
</comment>
<evidence type="ECO:0000256" key="6">
    <source>
        <dbReference type="SAM" id="MobiDB-lite"/>
    </source>
</evidence>
<keyword evidence="8" id="KW-1185">Reference proteome</keyword>
<evidence type="ECO:0008006" key="9">
    <source>
        <dbReference type="Google" id="ProtNLM"/>
    </source>
</evidence>
<dbReference type="AlphaFoldDB" id="A0A4T0FCW5"/>
<keyword evidence="5" id="KW-0539">Nucleus</keyword>
<evidence type="ECO:0000256" key="3">
    <source>
        <dbReference type="ARBA" id="ARBA00023015"/>
    </source>
</evidence>
<gene>
    <name evidence="7" type="ORF">E3P99_03822</name>
</gene>
<evidence type="ECO:0000256" key="1">
    <source>
        <dbReference type="ARBA" id="ARBA00004123"/>
    </source>
</evidence>